<comment type="caution">
    <text evidence="1">The sequence shown here is derived from an EMBL/GenBank/DDBJ whole genome shotgun (WGS) entry which is preliminary data.</text>
</comment>
<organism evidence="1 2">
    <name type="scientific">Puniceibacterium antarcticum</name>
    <dbReference type="NCBI Taxonomy" id="1206336"/>
    <lineage>
        <taxon>Bacteria</taxon>
        <taxon>Pseudomonadati</taxon>
        <taxon>Pseudomonadota</taxon>
        <taxon>Alphaproteobacteria</taxon>
        <taxon>Rhodobacterales</taxon>
        <taxon>Paracoccaceae</taxon>
        <taxon>Puniceibacterium</taxon>
    </lineage>
</organism>
<dbReference type="InterPro" id="IPR011990">
    <property type="entry name" value="TPR-like_helical_dom_sf"/>
</dbReference>
<dbReference type="RefSeq" id="WP_099909106.1">
    <property type="nucleotide sequence ID" value="NZ_AWWI01000010.1"/>
</dbReference>
<dbReference type="SUPFAM" id="SSF53474">
    <property type="entry name" value="alpha/beta-Hydrolases"/>
    <property type="match status" value="1"/>
</dbReference>
<dbReference type="Proteomes" id="UP000231259">
    <property type="component" value="Unassembled WGS sequence"/>
</dbReference>
<dbReference type="EMBL" id="AWWI01000010">
    <property type="protein sequence ID" value="PIL22218.1"/>
    <property type="molecule type" value="Genomic_DNA"/>
</dbReference>
<reference evidence="1 2" key="1">
    <citation type="submission" date="2013-09" db="EMBL/GenBank/DDBJ databases">
        <title>Genome sequencing of Phaeobacter antarcticus sp. nov. SM1211.</title>
        <authorList>
            <person name="Zhang X.-Y."/>
            <person name="Liu C."/>
            <person name="Chen X.-L."/>
            <person name="Xie B.-B."/>
            <person name="Qin Q.-L."/>
            <person name="Rong J.-C."/>
            <person name="Zhang Y.-Z."/>
        </authorList>
    </citation>
    <scope>NUCLEOTIDE SEQUENCE [LARGE SCALE GENOMIC DNA]</scope>
    <source>
        <strain evidence="1 2">SM1211</strain>
    </source>
</reference>
<evidence type="ECO:0008006" key="3">
    <source>
        <dbReference type="Google" id="ProtNLM"/>
    </source>
</evidence>
<evidence type="ECO:0000313" key="2">
    <source>
        <dbReference type="Proteomes" id="UP000231259"/>
    </source>
</evidence>
<accession>A0A2G8RLR4</accession>
<dbReference type="Gene3D" id="1.25.40.10">
    <property type="entry name" value="Tetratricopeptide repeat domain"/>
    <property type="match status" value="1"/>
</dbReference>
<protein>
    <recommendedName>
        <fullName evidence="3">Tetratricopeptide repeat protein</fullName>
    </recommendedName>
</protein>
<evidence type="ECO:0000313" key="1">
    <source>
        <dbReference type="EMBL" id="PIL22218.1"/>
    </source>
</evidence>
<proteinExistence type="predicted"/>
<dbReference type="SUPFAM" id="SSF48452">
    <property type="entry name" value="TPR-like"/>
    <property type="match status" value="1"/>
</dbReference>
<dbReference type="AlphaFoldDB" id="A0A2G8RLR4"/>
<dbReference type="InterPro" id="IPR029058">
    <property type="entry name" value="AB_hydrolase_fold"/>
</dbReference>
<sequence length="382" mass="43028">MKHRVEHFLSGESQMVKVVRKEGSKRALFAFSHVGYPAGKFALSHDLAGIDANVIFLNAPENSWYQCGIGDDAPSIDHLSCHLMEIADTLGVSESYTVGMSMGGYAAVLFGGLLNVDAVLAFTPEITLGLYHSRSWRLNYVRIYDEKYKTVRDILNKDSKTVFNLIYGTYDLTDLALLWPIAEKINTTSNVNFLPCADAHKVPLSFSTRKLVESMMDHPRLESTELDPVSAPDERFDEPLLLALRDAAHLQETGQHDKFCTQLEESAPDRPWRNHFLAESLRLDGKHADAVAFYYRAIAQDGKFYASYFGLCESLESLGHHQQASLVWGVLLRMRPNEIQFLRRSALNLLRLNIKDGAKSRLERLIALKQDDLPAKELLAKL</sequence>
<keyword evidence="2" id="KW-1185">Reference proteome</keyword>
<gene>
    <name evidence="1" type="ORF">P775_00395</name>
</gene>
<dbReference type="OrthoDB" id="8441859at2"/>
<name>A0A2G8RLR4_9RHOB</name>